<evidence type="ECO:0000256" key="2">
    <source>
        <dbReference type="ARBA" id="ARBA00004477"/>
    </source>
</evidence>
<dbReference type="Gene3D" id="3.40.30.10">
    <property type="entry name" value="Glutaredoxin"/>
    <property type="match status" value="1"/>
</dbReference>
<dbReference type="Proteomes" id="UP000662931">
    <property type="component" value="Chromosome 1"/>
</dbReference>
<keyword evidence="12" id="KW-1185">Reference proteome</keyword>
<dbReference type="Pfam" id="PF04756">
    <property type="entry name" value="OST3_OST6"/>
    <property type="match status" value="1"/>
</dbReference>
<evidence type="ECO:0000256" key="1">
    <source>
        <dbReference type="ARBA" id="ARBA00002791"/>
    </source>
</evidence>
<feature type="transmembrane region" description="Helical" evidence="9">
    <location>
        <begin position="192"/>
        <end position="210"/>
    </location>
</feature>
<keyword evidence="4 9" id="KW-0812">Transmembrane</keyword>
<dbReference type="KEGG" id="bnn:FOA43_000162"/>
<evidence type="ECO:0000256" key="8">
    <source>
        <dbReference type="ARBA" id="ARBA00023136"/>
    </source>
</evidence>
<evidence type="ECO:0000256" key="5">
    <source>
        <dbReference type="ARBA" id="ARBA00022729"/>
    </source>
</evidence>
<keyword evidence="6" id="KW-0256">Endoplasmic reticulum</keyword>
<feature type="signal peptide" evidence="10">
    <location>
        <begin position="1"/>
        <end position="18"/>
    </location>
</feature>
<dbReference type="GO" id="GO:0008250">
    <property type="term" value="C:oligosaccharyltransferase complex"/>
    <property type="evidence" value="ECO:0007669"/>
    <property type="project" value="TreeGrafter"/>
</dbReference>
<dbReference type="SUPFAM" id="SSF52833">
    <property type="entry name" value="Thioredoxin-like"/>
    <property type="match status" value="1"/>
</dbReference>
<comment type="function">
    <text evidence="1">Subunit of the oligosaccharyl transferase (OST) complex that catalyzes the initial transfer of a defined glycan (Glc(3)Man(9)GlcNAc(2) in eukaryotes) from the lipid carrier dolichol-pyrophosphate to an asparagine residue within an Asn-X-Ser/Thr consensus motif in nascent polypeptide chains, the first step in protein N-glycosylation. N-glycosylation occurs cotranslationally and the complex associates with the Sec61 complex at the channel-forming translocon complex that mediates protein translocation across the endoplasmic reticulum (ER). All subunits are required for a maximal enzyme activity.</text>
</comment>
<dbReference type="PANTHER" id="PTHR12692:SF0">
    <property type="entry name" value="GH11935P"/>
    <property type="match status" value="1"/>
</dbReference>
<comment type="subcellular location">
    <subcellularLocation>
        <location evidence="2">Endoplasmic reticulum membrane</location>
        <topology evidence="2">Multi-pass membrane protein</topology>
    </subcellularLocation>
</comment>
<feature type="transmembrane region" description="Helical" evidence="9">
    <location>
        <begin position="222"/>
        <end position="240"/>
    </location>
</feature>
<keyword evidence="5 10" id="KW-0732">Signal</keyword>
<dbReference type="RefSeq" id="XP_038776425.1">
    <property type="nucleotide sequence ID" value="XM_038920497.1"/>
</dbReference>
<evidence type="ECO:0000313" key="11">
    <source>
        <dbReference type="EMBL" id="QPG72860.1"/>
    </source>
</evidence>
<keyword evidence="7 9" id="KW-1133">Transmembrane helix</keyword>
<evidence type="ECO:0000256" key="10">
    <source>
        <dbReference type="SAM" id="SignalP"/>
    </source>
</evidence>
<organism evidence="11 12">
    <name type="scientific">Eeniella nana</name>
    <name type="common">Yeast</name>
    <name type="synonym">Brettanomyces nanus</name>
    <dbReference type="NCBI Taxonomy" id="13502"/>
    <lineage>
        <taxon>Eukaryota</taxon>
        <taxon>Fungi</taxon>
        <taxon>Dikarya</taxon>
        <taxon>Ascomycota</taxon>
        <taxon>Saccharomycotina</taxon>
        <taxon>Pichiomycetes</taxon>
        <taxon>Pichiales</taxon>
        <taxon>Pichiaceae</taxon>
        <taxon>Brettanomyces</taxon>
    </lineage>
</organism>
<dbReference type="GO" id="GO:0018279">
    <property type="term" value="P:protein N-linked glycosylation via asparagine"/>
    <property type="evidence" value="ECO:0007669"/>
    <property type="project" value="TreeGrafter"/>
</dbReference>
<dbReference type="InterPro" id="IPR036249">
    <property type="entry name" value="Thioredoxin-like_sf"/>
</dbReference>
<reference evidence="11" key="1">
    <citation type="submission" date="2020-10" db="EMBL/GenBank/DDBJ databases">
        <authorList>
            <person name="Roach M.J.R."/>
        </authorList>
    </citation>
    <scope>NUCLEOTIDE SEQUENCE</scope>
    <source>
        <strain evidence="11">CBS 1945</strain>
    </source>
</reference>
<evidence type="ECO:0000256" key="6">
    <source>
        <dbReference type="ARBA" id="ARBA00022824"/>
    </source>
</evidence>
<dbReference type="GeneID" id="62193563"/>
<evidence type="ECO:0000256" key="7">
    <source>
        <dbReference type="ARBA" id="ARBA00022989"/>
    </source>
</evidence>
<feature type="chain" id="PRO_5034638154" evidence="10">
    <location>
        <begin position="19"/>
        <end position="339"/>
    </location>
</feature>
<comment type="similarity">
    <text evidence="3">Belongs to the OST3/OST6 family.</text>
</comment>
<evidence type="ECO:0000256" key="4">
    <source>
        <dbReference type="ARBA" id="ARBA00022692"/>
    </source>
</evidence>
<evidence type="ECO:0000256" key="3">
    <source>
        <dbReference type="ARBA" id="ARBA00009561"/>
    </source>
</evidence>
<keyword evidence="8 9" id="KW-0472">Membrane</keyword>
<gene>
    <name evidence="11" type="ORF">FOA43_000162</name>
</gene>
<accession>A0A875RMX8</accession>
<feature type="transmembrane region" description="Helical" evidence="9">
    <location>
        <begin position="303"/>
        <end position="322"/>
    </location>
</feature>
<feature type="transmembrane region" description="Helical" evidence="9">
    <location>
        <begin position="273"/>
        <end position="291"/>
    </location>
</feature>
<dbReference type="PANTHER" id="PTHR12692">
    <property type="entry name" value="DOLICHYL-DIPHOSPHOOLIGOSACCHARIDE--PROTEIN GLYCOSYLTRANSFERASE-RELATED"/>
    <property type="match status" value="1"/>
</dbReference>
<dbReference type="AlphaFoldDB" id="A0A875RMX8"/>
<dbReference type="EMBL" id="CP064812">
    <property type="protein sequence ID" value="QPG72860.1"/>
    <property type="molecule type" value="Genomic_DNA"/>
</dbReference>
<sequence>MRLQSLLICAFLTGISLAETFSHVVKSLGSNGPVKVTDNNYQEVMANEDYSLVLFITASSPRIGCVLCTEVMPKYSQLASSYYKNLRASGVLNVKDDGLKNEDLELNKSKFVIAYADLSDAPEFFKILGINSVPKVYYYDPRKAMDAANPTDQYRFAGDDIPQRMSGWIMSHSSKSDPELFHIIETPDYQSMMANVFAFLVALFVLYKKSDRLMQVVFNKKLWRACCMILVILLCSGYMYNRIRQTEFTGHTQEGLPVYFAPSQQSQYAAETQIVSVIYAFAAVGVIVIADTVNRAVNPKHRFSIIVVCLVVVYFAYAYLMACFKAKNQGYPFSLMSVF</sequence>
<dbReference type="InterPro" id="IPR021149">
    <property type="entry name" value="OligosaccharylTrfase_OST3/OST6"/>
</dbReference>
<proteinExistence type="inferred from homology"/>
<evidence type="ECO:0000313" key="12">
    <source>
        <dbReference type="Proteomes" id="UP000662931"/>
    </source>
</evidence>
<dbReference type="OrthoDB" id="67566at2759"/>
<protein>
    <submittedName>
        <fullName evidence="11">Uncharacterized protein</fullName>
    </submittedName>
</protein>
<name>A0A875RMX8_EENNA</name>
<evidence type="ECO:0000256" key="9">
    <source>
        <dbReference type="SAM" id="Phobius"/>
    </source>
</evidence>